<dbReference type="Pfam" id="PF00072">
    <property type="entry name" value="Response_reg"/>
    <property type="match status" value="1"/>
</dbReference>
<dbReference type="Pfam" id="PF12833">
    <property type="entry name" value="HTH_18"/>
    <property type="match status" value="1"/>
</dbReference>
<evidence type="ECO:0000256" key="4">
    <source>
        <dbReference type="PROSITE-ProRule" id="PRU00169"/>
    </source>
</evidence>
<feature type="modified residue" description="4-aspartylphosphate" evidence="4">
    <location>
        <position position="55"/>
    </location>
</feature>
<comment type="caution">
    <text evidence="7">The sequence shown here is derived from an EMBL/GenBank/DDBJ whole genome shotgun (WGS) entry which is preliminary data.</text>
</comment>
<evidence type="ECO:0000313" key="8">
    <source>
        <dbReference type="Proteomes" id="UP000838821"/>
    </source>
</evidence>
<evidence type="ECO:0000256" key="2">
    <source>
        <dbReference type="ARBA" id="ARBA00023125"/>
    </source>
</evidence>
<keyword evidence="1" id="KW-0805">Transcription regulation</keyword>
<protein>
    <submittedName>
        <fullName evidence="7">HTH-type transcriptional activator RhaR</fullName>
    </submittedName>
</protein>
<keyword evidence="2" id="KW-0238">DNA-binding</keyword>
<organism evidence="7 8">
    <name type="scientific">Paenibacillus allorhizoplanae</name>
    <dbReference type="NCBI Taxonomy" id="2905648"/>
    <lineage>
        <taxon>Bacteria</taxon>
        <taxon>Bacillati</taxon>
        <taxon>Bacillota</taxon>
        <taxon>Bacilli</taxon>
        <taxon>Bacillales</taxon>
        <taxon>Paenibacillaceae</taxon>
        <taxon>Paenibacillus</taxon>
    </lineage>
</organism>
<dbReference type="PANTHER" id="PTHR43280">
    <property type="entry name" value="ARAC-FAMILY TRANSCRIPTIONAL REGULATOR"/>
    <property type="match status" value="1"/>
</dbReference>
<feature type="domain" description="HTH araC/xylS-type" evidence="5">
    <location>
        <begin position="412"/>
        <end position="511"/>
    </location>
</feature>
<dbReference type="PROSITE" id="PS01124">
    <property type="entry name" value="HTH_ARAC_FAMILY_2"/>
    <property type="match status" value="1"/>
</dbReference>
<dbReference type="SMART" id="SM00342">
    <property type="entry name" value="HTH_ARAC"/>
    <property type="match status" value="1"/>
</dbReference>
<dbReference type="PROSITE" id="PS50110">
    <property type="entry name" value="RESPONSE_REGULATORY"/>
    <property type="match status" value="1"/>
</dbReference>
<dbReference type="SUPFAM" id="SSF46689">
    <property type="entry name" value="Homeodomain-like"/>
    <property type="match status" value="2"/>
</dbReference>
<reference evidence="7" key="1">
    <citation type="submission" date="2022-01" db="EMBL/GenBank/DDBJ databases">
        <authorList>
            <person name="Criscuolo A."/>
        </authorList>
    </citation>
    <scope>NUCLEOTIDE SEQUENCE</scope>
    <source>
        <strain evidence="7">CIP111891</strain>
    </source>
</reference>
<sequence length="518" mass="58949">MINVVVAEDKHPILRSIVKKIEDYSPDLRIVGEFTDGISALQMIKQVKPHIVFTDIRMPGMDGLKLISEVKEQAPDTIFIIISGYGEFDYARQAMQLGVTEYLLKPVTQKSIFEVLDKAVQRVTTSRQTKEYHIFSHAIKSWNNTSQAIDHGELPYDSYFIMLICAGTFSKFLIDVANPLHDFWLQTDLSTLLNSQFPDLEPFWVLDGQAMNEAVVVFSCSHGNELDFQTMIDCMMEKLPTSGVPLTVAISNQVSKIPNLKLEYQMTRAGLQKYMQFGKSSVVIAKDAKLNSPNDPGLEQAIDEQKLVSLVKLKKRLPFFTEIESIMARWKANDFTQSAIEASMLQIISACSRAIVDKRITDSDLKLELDEIISISKDYPSLLRNVSFLFENFFLHPGNSEPNPNYVKEIMEQVDSYLQAQLSAEISINDIADRVNLNVSYLSREFKKYKGIAPIEYLTQIRIDKAKQLLTDDSNLMFKDIATLVGYSNQYYFSKVFKFITGLTPTEYKKSFHKESNS</sequence>
<evidence type="ECO:0000313" key="7">
    <source>
        <dbReference type="EMBL" id="CAH1193018.1"/>
    </source>
</evidence>
<dbReference type="EMBL" id="CAKMMW010000001">
    <property type="protein sequence ID" value="CAH1193018.1"/>
    <property type="molecule type" value="Genomic_DNA"/>
</dbReference>
<dbReference type="Proteomes" id="UP000838821">
    <property type="component" value="Unassembled WGS sequence"/>
</dbReference>
<dbReference type="SUPFAM" id="SSF52172">
    <property type="entry name" value="CheY-like"/>
    <property type="match status" value="1"/>
</dbReference>
<dbReference type="InterPro" id="IPR018062">
    <property type="entry name" value="HTH_AraC-typ_CS"/>
</dbReference>
<dbReference type="InterPro" id="IPR001789">
    <property type="entry name" value="Sig_transdc_resp-reg_receiver"/>
</dbReference>
<feature type="domain" description="Response regulatory" evidence="6">
    <location>
        <begin position="3"/>
        <end position="120"/>
    </location>
</feature>
<proteinExistence type="predicted"/>
<dbReference type="InterPro" id="IPR011006">
    <property type="entry name" value="CheY-like_superfamily"/>
</dbReference>
<accession>A0ABN8G026</accession>
<name>A0ABN8G026_9BACL</name>
<dbReference type="Gene3D" id="1.10.10.60">
    <property type="entry name" value="Homeodomain-like"/>
    <property type="match status" value="2"/>
</dbReference>
<keyword evidence="3" id="KW-0804">Transcription</keyword>
<dbReference type="SMART" id="SM00448">
    <property type="entry name" value="REC"/>
    <property type="match status" value="1"/>
</dbReference>
<dbReference type="Gene3D" id="3.40.50.2300">
    <property type="match status" value="1"/>
</dbReference>
<dbReference type="InterPro" id="IPR009057">
    <property type="entry name" value="Homeodomain-like_sf"/>
</dbReference>
<dbReference type="InterPro" id="IPR018060">
    <property type="entry name" value="HTH_AraC"/>
</dbReference>
<dbReference type="CDD" id="cd17536">
    <property type="entry name" value="REC_YesN-like"/>
    <property type="match status" value="1"/>
</dbReference>
<keyword evidence="8" id="KW-1185">Reference proteome</keyword>
<evidence type="ECO:0000256" key="3">
    <source>
        <dbReference type="ARBA" id="ARBA00023163"/>
    </source>
</evidence>
<evidence type="ECO:0000259" key="5">
    <source>
        <dbReference type="PROSITE" id="PS01124"/>
    </source>
</evidence>
<keyword evidence="4" id="KW-0597">Phosphoprotein</keyword>
<dbReference type="PANTHER" id="PTHR43280:SF28">
    <property type="entry name" value="HTH-TYPE TRANSCRIPTIONAL ACTIVATOR RHAS"/>
    <property type="match status" value="1"/>
</dbReference>
<evidence type="ECO:0000256" key="1">
    <source>
        <dbReference type="ARBA" id="ARBA00023015"/>
    </source>
</evidence>
<dbReference type="RefSeq" id="WP_236284311.1">
    <property type="nucleotide sequence ID" value="NZ_CAKMMW010000001.1"/>
</dbReference>
<gene>
    <name evidence="7" type="primary">rhaR_20</name>
    <name evidence="7" type="ORF">PAECIP111891_00475</name>
</gene>
<evidence type="ECO:0000259" key="6">
    <source>
        <dbReference type="PROSITE" id="PS50110"/>
    </source>
</evidence>
<dbReference type="PROSITE" id="PS00041">
    <property type="entry name" value="HTH_ARAC_FAMILY_1"/>
    <property type="match status" value="1"/>
</dbReference>